<organism evidence="2 3">
    <name type="scientific">Zingiber officinale</name>
    <name type="common">Ginger</name>
    <name type="synonym">Amomum zingiber</name>
    <dbReference type="NCBI Taxonomy" id="94328"/>
    <lineage>
        <taxon>Eukaryota</taxon>
        <taxon>Viridiplantae</taxon>
        <taxon>Streptophyta</taxon>
        <taxon>Embryophyta</taxon>
        <taxon>Tracheophyta</taxon>
        <taxon>Spermatophyta</taxon>
        <taxon>Magnoliopsida</taxon>
        <taxon>Liliopsida</taxon>
        <taxon>Zingiberales</taxon>
        <taxon>Zingiberaceae</taxon>
        <taxon>Zingiber</taxon>
    </lineage>
</organism>
<keyword evidence="3" id="KW-1185">Reference proteome</keyword>
<evidence type="ECO:0000256" key="1">
    <source>
        <dbReference type="SAM" id="MobiDB-lite"/>
    </source>
</evidence>
<feature type="region of interest" description="Disordered" evidence="1">
    <location>
        <begin position="1"/>
        <end position="85"/>
    </location>
</feature>
<accession>A0A8J5F3E0</accession>
<dbReference type="AlphaFoldDB" id="A0A8J5F3E0"/>
<evidence type="ECO:0000313" key="2">
    <source>
        <dbReference type="EMBL" id="KAG6481467.1"/>
    </source>
</evidence>
<evidence type="ECO:0000313" key="3">
    <source>
        <dbReference type="Proteomes" id="UP000734854"/>
    </source>
</evidence>
<dbReference type="EMBL" id="JACMSC010000016">
    <property type="protein sequence ID" value="KAG6481467.1"/>
    <property type="molecule type" value="Genomic_DNA"/>
</dbReference>
<sequence length="140" mass="15265">MGKELSALGMELDPTAAVNRARSQSLSMGGRKRDRSVAGQDEDGEAMDIDNQQSNKKLRVQSRSRSASQSRALMVPTGKFTPGEGFRDAAQKQQALKIARKSVKLMNKAARKGEGDRVIPNLKPKHLFSGKRGIGKTTTR</sequence>
<protein>
    <submittedName>
        <fullName evidence="2">Uncharacterized protein</fullName>
    </submittedName>
</protein>
<gene>
    <name evidence="2" type="ORF">ZIOFF_058071</name>
</gene>
<feature type="region of interest" description="Disordered" evidence="1">
    <location>
        <begin position="108"/>
        <end position="140"/>
    </location>
</feature>
<proteinExistence type="predicted"/>
<name>A0A8J5F3E0_ZINOF</name>
<dbReference type="Proteomes" id="UP000734854">
    <property type="component" value="Unassembled WGS sequence"/>
</dbReference>
<feature type="compositionally biased region" description="Low complexity" evidence="1">
    <location>
        <begin position="63"/>
        <end position="72"/>
    </location>
</feature>
<comment type="caution">
    <text evidence="2">The sequence shown here is derived from an EMBL/GenBank/DDBJ whole genome shotgun (WGS) entry which is preliminary data.</text>
</comment>
<reference evidence="2 3" key="1">
    <citation type="submission" date="2020-08" db="EMBL/GenBank/DDBJ databases">
        <title>Plant Genome Project.</title>
        <authorList>
            <person name="Zhang R.-G."/>
        </authorList>
    </citation>
    <scope>NUCLEOTIDE SEQUENCE [LARGE SCALE GENOMIC DNA]</scope>
    <source>
        <tissue evidence="2">Rhizome</tissue>
    </source>
</reference>